<dbReference type="Proteomes" id="UP001059596">
    <property type="component" value="Unassembled WGS sequence"/>
</dbReference>
<evidence type="ECO:0000313" key="2">
    <source>
        <dbReference type="EMBL" id="KAI8035608.1"/>
    </source>
</evidence>
<sequence>MKKEEWPPESKLLDRDYVGLKKIVPPARNTQIAKIRTTTGTATERKNGKRHRRIDGPGTKINAQCIHGAHTRAGWQYNVTFLKFLFVFREH</sequence>
<name>A0A9P9YF28_9MUSC</name>
<organism evidence="2 3">
    <name type="scientific">Drosophila gunungcola</name>
    <name type="common">fruit fly</name>
    <dbReference type="NCBI Taxonomy" id="103775"/>
    <lineage>
        <taxon>Eukaryota</taxon>
        <taxon>Metazoa</taxon>
        <taxon>Ecdysozoa</taxon>
        <taxon>Arthropoda</taxon>
        <taxon>Hexapoda</taxon>
        <taxon>Insecta</taxon>
        <taxon>Pterygota</taxon>
        <taxon>Neoptera</taxon>
        <taxon>Endopterygota</taxon>
        <taxon>Diptera</taxon>
        <taxon>Brachycera</taxon>
        <taxon>Muscomorpha</taxon>
        <taxon>Ephydroidea</taxon>
        <taxon>Drosophilidae</taxon>
        <taxon>Drosophila</taxon>
        <taxon>Sophophora</taxon>
    </lineage>
</organism>
<dbReference type="EMBL" id="JAMKOV010000033">
    <property type="protein sequence ID" value="KAI8035608.1"/>
    <property type="molecule type" value="Genomic_DNA"/>
</dbReference>
<protein>
    <submittedName>
        <fullName evidence="2">Uncharacterized protein</fullName>
    </submittedName>
</protein>
<reference evidence="2" key="1">
    <citation type="journal article" date="2023" name="Genome Biol. Evol.">
        <title>Long-read-based Genome Assembly of Drosophila gunungcola Reveals Fewer Chemosensory Genes in Flower-breeding Species.</title>
        <authorList>
            <person name="Negi A."/>
            <person name="Liao B.Y."/>
            <person name="Yeh S.D."/>
        </authorList>
    </citation>
    <scope>NUCLEOTIDE SEQUENCE</scope>
    <source>
        <strain evidence="2">Sukarami</strain>
    </source>
</reference>
<evidence type="ECO:0000256" key="1">
    <source>
        <dbReference type="SAM" id="MobiDB-lite"/>
    </source>
</evidence>
<evidence type="ECO:0000313" key="3">
    <source>
        <dbReference type="Proteomes" id="UP001059596"/>
    </source>
</evidence>
<proteinExistence type="predicted"/>
<feature type="region of interest" description="Disordered" evidence="1">
    <location>
        <begin position="38"/>
        <end position="59"/>
    </location>
</feature>
<gene>
    <name evidence="2" type="ORF">M5D96_011657</name>
</gene>
<keyword evidence="3" id="KW-1185">Reference proteome</keyword>
<dbReference type="AlphaFoldDB" id="A0A9P9YF28"/>
<accession>A0A9P9YF28</accession>
<comment type="caution">
    <text evidence="2">The sequence shown here is derived from an EMBL/GenBank/DDBJ whole genome shotgun (WGS) entry which is preliminary data.</text>
</comment>